<dbReference type="Gene3D" id="1.10.30.10">
    <property type="entry name" value="High mobility group box domain"/>
    <property type="match status" value="3"/>
</dbReference>
<dbReference type="OrthoDB" id="1919336at2759"/>
<organism evidence="7 8">
    <name type="scientific">Poecilia latipinna</name>
    <name type="common">sailfin molly</name>
    <dbReference type="NCBI Taxonomy" id="48699"/>
    <lineage>
        <taxon>Eukaryota</taxon>
        <taxon>Metazoa</taxon>
        <taxon>Chordata</taxon>
        <taxon>Craniata</taxon>
        <taxon>Vertebrata</taxon>
        <taxon>Euteleostomi</taxon>
        <taxon>Actinopterygii</taxon>
        <taxon>Neopterygii</taxon>
        <taxon>Teleostei</taxon>
        <taxon>Neoteleostei</taxon>
        <taxon>Acanthomorphata</taxon>
        <taxon>Ovalentaria</taxon>
        <taxon>Atherinomorphae</taxon>
        <taxon>Cyprinodontiformes</taxon>
        <taxon>Poeciliidae</taxon>
        <taxon>Poeciliinae</taxon>
        <taxon>Poecilia</taxon>
    </lineage>
</organism>
<feature type="domain" description="HMG box" evidence="6">
    <location>
        <begin position="107"/>
        <end position="175"/>
    </location>
</feature>
<evidence type="ECO:0000313" key="8">
    <source>
        <dbReference type="Proteomes" id="UP000261500"/>
    </source>
</evidence>
<name>A0A3B3TXM6_9TELE</name>
<dbReference type="GeneID" id="106937334"/>
<dbReference type="PANTHER" id="PTHR46318">
    <property type="entry name" value="UPSTREAM BINDING TRANSCRIPTION FACTOR"/>
    <property type="match status" value="1"/>
</dbReference>
<dbReference type="Ensembl" id="ENSPLAT00000008226.1">
    <property type="protein sequence ID" value="ENSPLAP00000005272.1"/>
    <property type="gene ID" value="ENSPLAG00000007127.1"/>
</dbReference>
<evidence type="ECO:0000256" key="3">
    <source>
        <dbReference type="ARBA" id="ARBA00023242"/>
    </source>
</evidence>
<dbReference type="SMART" id="SM00398">
    <property type="entry name" value="HMG"/>
    <property type="match status" value="3"/>
</dbReference>
<dbReference type="InterPro" id="IPR036910">
    <property type="entry name" value="HMG_box_dom_sf"/>
</dbReference>
<dbReference type="KEGG" id="plai:106937334"/>
<comment type="subcellular location">
    <subcellularLocation>
        <location evidence="1">Nucleus</location>
    </subcellularLocation>
</comment>
<evidence type="ECO:0000256" key="4">
    <source>
        <dbReference type="PROSITE-ProRule" id="PRU00267"/>
    </source>
</evidence>
<evidence type="ECO:0000313" key="7">
    <source>
        <dbReference type="Ensembl" id="ENSPLAP00000005272.1"/>
    </source>
</evidence>
<evidence type="ECO:0000256" key="5">
    <source>
        <dbReference type="SAM" id="Coils"/>
    </source>
</evidence>
<evidence type="ECO:0000259" key="6">
    <source>
        <dbReference type="PROSITE" id="PS50118"/>
    </source>
</evidence>
<accession>A0A3B3TXM6</accession>
<keyword evidence="3 4" id="KW-0539">Nucleus</keyword>
<sequence length="442" mass="52330">MNEVVTEAGVSGAEATGWSQENLQKLLASMKGILPKDDKTKPYKKGLKAVDWDKVAFPPFSAGECQERWKRLTRKMRRYRTLPELLDEAQELLLNPFLDKNIHPDLPKPPNPPKMTYIRKCMSRYARKNPGVNVVLMTKTFSKDYEKLSDKKKAKYAKKYRLAFEEYSRKINKLCKENNLRVPIKKKKHTKRVTLKYEGDDKDKDFPQEPPWHGFGLFIIEHSSGVTGGEPSHGASFIRVMSQHWKELSENEKQKYNKRCAQMKREYKAKLIKYLDRLDEEEKQQLIEEKGIRMPKKILDQHKMHPGEPTMPSRSGFIYFHLDILKHAEKSMPRKERFEKAREQWHKFSESKKNHYAKIVEENMRKYAEELPAWFQTLSEEEQRDYLRKKPDRIVFLQKYIDEKRETLDLHSDEKTSTTKVAMRASARLRAKKDGNMFKVHH</sequence>
<keyword evidence="2 4" id="KW-0238">DNA-binding</keyword>
<proteinExistence type="predicted"/>
<dbReference type="PANTHER" id="PTHR46318:SF2">
    <property type="entry name" value="NUCLEOLAR TRANSCRIPTION FACTOR 1"/>
    <property type="match status" value="1"/>
</dbReference>
<dbReference type="GeneTree" id="ENSGT00940000169450"/>
<feature type="coiled-coil region" evidence="5">
    <location>
        <begin position="246"/>
        <end position="284"/>
    </location>
</feature>
<feature type="DNA-binding region" description="HMG box" evidence="4">
    <location>
        <begin position="208"/>
        <end position="275"/>
    </location>
</feature>
<evidence type="ECO:0000256" key="2">
    <source>
        <dbReference type="ARBA" id="ARBA00023125"/>
    </source>
</evidence>
<dbReference type="InterPro" id="IPR009071">
    <property type="entry name" value="HMG_box_dom"/>
</dbReference>
<dbReference type="SUPFAM" id="SSF47095">
    <property type="entry name" value="HMG-box"/>
    <property type="match status" value="3"/>
</dbReference>
<dbReference type="RefSeq" id="XP_014874256.1">
    <property type="nucleotide sequence ID" value="XM_015018770.1"/>
</dbReference>
<dbReference type="Proteomes" id="UP000261500">
    <property type="component" value="Unplaced"/>
</dbReference>
<dbReference type="GO" id="GO:0005634">
    <property type="term" value="C:nucleus"/>
    <property type="evidence" value="ECO:0007669"/>
    <property type="project" value="UniProtKB-SubCell"/>
</dbReference>
<dbReference type="STRING" id="48699.ENSPLAP00000005272"/>
<keyword evidence="8" id="KW-1185">Reference proteome</keyword>
<dbReference type="InterPro" id="IPR051762">
    <property type="entry name" value="UBF1"/>
</dbReference>
<dbReference type="Pfam" id="PF09011">
    <property type="entry name" value="HMG_box_2"/>
    <property type="match status" value="1"/>
</dbReference>
<reference evidence="7" key="1">
    <citation type="submission" date="2025-08" db="UniProtKB">
        <authorList>
            <consortium name="Ensembl"/>
        </authorList>
    </citation>
    <scope>IDENTIFICATION</scope>
</reference>
<reference evidence="7" key="2">
    <citation type="submission" date="2025-09" db="UniProtKB">
        <authorList>
            <consortium name="Ensembl"/>
        </authorList>
    </citation>
    <scope>IDENTIFICATION</scope>
</reference>
<dbReference type="PROSITE" id="PS50118">
    <property type="entry name" value="HMG_BOX_2"/>
    <property type="match status" value="2"/>
</dbReference>
<keyword evidence="5" id="KW-0175">Coiled coil</keyword>
<dbReference type="GO" id="GO:0003677">
    <property type="term" value="F:DNA binding"/>
    <property type="evidence" value="ECO:0007669"/>
    <property type="project" value="UniProtKB-UniRule"/>
</dbReference>
<feature type="domain" description="HMG box" evidence="6">
    <location>
        <begin position="208"/>
        <end position="275"/>
    </location>
</feature>
<protein>
    <submittedName>
        <fullName evidence="7">Nucleolar transcription factor 1-B-like</fullName>
    </submittedName>
</protein>
<dbReference type="AlphaFoldDB" id="A0A3B3TXM6"/>
<evidence type="ECO:0000256" key="1">
    <source>
        <dbReference type="ARBA" id="ARBA00004123"/>
    </source>
</evidence>
<feature type="DNA-binding region" description="HMG box" evidence="4">
    <location>
        <begin position="107"/>
        <end position="175"/>
    </location>
</feature>